<name>A0ACC0UEB5_9AGAM</name>
<evidence type="ECO:0000313" key="1">
    <source>
        <dbReference type="EMBL" id="KAI9509856.1"/>
    </source>
</evidence>
<accession>A0ACC0UEB5</accession>
<comment type="caution">
    <text evidence="1">The sequence shown here is derived from an EMBL/GenBank/DDBJ whole genome shotgun (WGS) entry which is preliminary data.</text>
</comment>
<dbReference type="Proteomes" id="UP001207468">
    <property type="component" value="Unassembled WGS sequence"/>
</dbReference>
<gene>
    <name evidence="1" type="ORF">F5148DRAFT_683681</name>
</gene>
<reference evidence="1" key="1">
    <citation type="submission" date="2021-03" db="EMBL/GenBank/DDBJ databases">
        <title>Evolutionary priming and transition to the ectomycorrhizal habit in an iconic lineage of mushroom-forming fungi: is preadaptation a requirement?</title>
        <authorList>
            <consortium name="DOE Joint Genome Institute"/>
            <person name="Looney B.P."/>
            <person name="Miyauchi S."/>
            <person name="Morin E."/>
            <person name="Drula E."/>
            <person name="Courty P.E."/>
            <person name="Chicoki N."/>
            <person name="Fauchery L."/>
            <person name="Kohler A."/>
            <person name="Kuo A."/>
            <person name="LaButti K."/>
            <person name="Pangilinan J."/>
            <person name="Lipzen A."/>
            <person name="Riley R."/>
            <person name="Andreopoulos W."/>
            <person name="He G."/>
            <person name="Johnson J."/>
            <person name="Barry K.W."/>
            <person name="Grigoriev I.V."/>
            <person name="Nagy L."/>
            <person name="Hibbett D."/>
            <person name="Henrissat B."/>
            <person name="Matheny P.B."/>
            <person name="Labbe J."/>
            <person name="Martin A.F."/>
        </authorList>
    </citation>
    <scope>NUCLEOTIDE SEQUENCE</scope>
    <source>
        <strain evidence="1">BPL698</strain>
    </source>
</reference>
<dbReference type="EMBL" id="JAGFNK010000054">
    <property type="protein sequence ID" value="KAI9509856.1"/>
    <property type="molecule type" value="Genomic_DNA"/>
</dbReference>
<keyword evidence="2" id="KW-1185">Reference proteome</keyword>
<sequence length="444" mass="46924">MRLSLNTIFLALALAHLLVAPANANVWGQVPKRPLLKRATVGFHRSALRHSAGLARDLRVAFRALGRNHSTRASLAGRDNNDSKPFCVSNPSGIQQHPNTTTNSHSTSPGSPTGTKHGSPSSTSTSAPSASGTSQSNFNLVQSYSGNTFFSGWDFFTGGDPTNGVVQFVDQSTAQSNNLISINDAGNAIMRVDTTPQVSGNRASVRIQTHFSFTGGLVIMDSVHMPTGCGSWPAFWTNGPNWPNTGEIDIVEGVNDYTNNQATIHTNVGCQLPSSNVTALGISGAIVGGTNCAALQTGNEGCGVRASQTNSFGAAFNNNGGGVFSMLWDQSGVAVWFFSRGSIPSDITAGAPVPDHWGTPSAFWPATTCNPFQFFQNHGVIFDTTLCGDWAGSVWTATGIPGQEQSCAQRTGVATCEQFVRQNGAALAEAYWEVKNVQIYQTKS</sequence>
<evidence type="ECO:0000313" key="2">
    <source>
        <dbReference type="Proteomes" id="UP001207468"/>
    </source>
</evidence>
<proteinExistence type="predicted"/>
<organism evidence="1 2">
    <name type="scientific">Russula earlei</name>
    <dbReference type="NCBI Taxonomy" id="71964"/>
    <lineage>
        <taxon>Eukaryota</taxon>
        <taxon>Fungi</taxon>
        <taxon>Dikarya</taxon>
        <taxon>Basidiomycota</taxon>
        <taxon>Agaricomycotina</taxon>
        <taxon>Agaricomycetes</taxon>
        <taxon>Russulales</taxon>
        <taxon>Russulaceae</taxon>
        <taxon>Russula</taxon>
    </lineage>
</organism>
<protein>
    <submittedName>
        <fullName evidence="1">Concanavalin A-like lectin/glucanase domain-containing protein</fullName>
    </submittedName>
</protein>